<evidence type="ECO:0000313" key="2">
    <source>
        <dbReference type="Proteomes" id="UP000245207"/>
    </source>
</evidence>
<organism evidence="1 2">
    <name type="scientific">Artemisia annua</name>
    <name type="common">Sweet wormwood</name>
    <dbReference type="NCBI Taxonomy" id="35608"/>
    <lineage>
        <taxon>Eukaryota</taxon>
        <taxon>Viridiplantae</taxon>
        <taxon>Streptophyta</taxon>
        <taxon>Embryophyta</taxon>
        <taxon>Tracheophyta</taxon>
        <taxon>Spermatophyta</taxon>
        <taxon>Magnoliopsida</taxon>
        <taxon>eudicotyledons</taxon>
        <taxon>Gunneridae</taxon>
        <taxon>Pentapetalae</taxon>
        <taxon>asterids</taxon>
        <taxon>campanulids</taxon>
        <taxon>Asterales</taxon>
        <taxon>Asteraceae</taxon>
        <taxon>Asteroideae</taxon>
        <taxon>Anthemideae</taxon>
        <taxon>Artemisiinae</taxon>
        <taxon>Artemisia</taxon>
    </lineage>
</organism>
<protein>
    <submittedName>
        <fullName evidence="1">NAD(P)H dehydrogenase B4</fullName>
    </submittedName>
</protein>
<dbReference type="STRING" id="35608.A0A2U1NW33"/>
<accession>A0A2U1NW33</accession>
<dbReference type="EMBL" id="PKPP01002092">
    <property type="protein sequence ID" value="PWA77680.1"/>
    <property type="molecule type" value="Genomic_DNA"/>
</dbReference>
<name>A0A2U1NW33_ARTAN</name>
<dbReference type="AlphaFoldDB" id="A0A2U1NW33"/>
<dbReference type="Proteomes" id="UP000245207">
    <property type="component" value="Unassembled WGS sequence"/>
</dbReference>
<reference evidence="1 2" key="1">
    <citation type="journal article" date="2018" name="Mol. Plant">
        <title>The genome of Artemisia annua provides insight into the evolution of Asteraceae family and artemisinin biosynthesis.</title>
        <authorList>
            <person name="Shen Q."/>
            <person name="Zhang L."/>
            <person name="Liao Z."/>
            <person name="Wang S."/>
            <person name="Yan T."/>
            <person name="Shi P."/>
            <person name="Liu M."/>
            <person name="Fu X."/>
            <person name="Pan Q."/>
            <person name="Wang Y."/>
            <person name="Lv Z."/>
            <person name="Lu X."/>
            <person name="Zhang F."/>
            <person name="Jiang W."/>
            <person name="Ma Y."/>
            <person name="Chen M."/>
            <person name="Hao X."/>
            <person name="Li L."/>
            <person name="Tang Y."/>
            <person name="Lv G."/>
            <person name="Zhou Y."/>
            <person name="Sun X."/>
            <person name="Brodelius P.E."/>
            <person name="Rose J.K.C."/>
            <person name="Tang K."/>
        </authorList>
    </citation>
    <scope>NUCLEOTIDE SEQUENCE [LARGE SCALE GENOMIC DNA]</scope>
    <source>
        <strain evidence="2">cv. Huhao1</strain>
        <tissue evidence="1">Leaf</tissue>
    </source>
</reference>
<gene>
    <name evidence="1" type="ORF">CTI12_AA221970</name>
</gene>
<keyword evidence="2" id="KW-1185">Reference proteome</keyword>
<evidence type="ECO:0000313" key="1">
    <source>
        <dbReference type="EMBL" id="PWA77680.1"/>
    </source>
</evidence>
<sequence>MDGRCNNGSGSTRLYLAKCFNRMKECEQKPDAPIRFRHTGRHHFKPLDTNQQLQKGSDSTRVDATFYVPQPAVSIKEQERVPFLGCYFSFRSLQATDSTSLNLFYCTLKLMIYSNTVTGPGLLNKYVGEKNLALRTIVSHAKTCFPRILCHHMDSFTTLIEDLPHLLSCLDNLSKLIGHTPVGQREATTGHFNIFVGDLSLEVTDAMLYAFFSVCTNCMLSSLSVPTDDQRMLKSQLMVYAALLLYFKTHFLLAECSFNMVDMLDEKGNTFVYVLRSIKHLKLQLITQLMSVLPILLRTTTNRCIIKKIRSRPRLCYWTLHLLAILRESIDVALERNNIDFLSRCQVGSCAVNLFHQLYPCTEVCESWKVRGETCPSTTFTSRTRVLVLLTNKVVAGKHHQAIGQGGFATHFTIHDPVGD</sequence>
<proteinExistence type="predicted"/>
<comment type="caution">
    <text evidence="1">The sequence shown here is derived from an EMBL/GenBank/DDBJ whole genome shotgun (WGS) entry which is preliminary data.</text>
</comment>